<evidence type="ECO:0000256" key="2">
    <source>
        <dbReference type="SAM" id="Phobius"/>
    </source>
</evidence>
<keyword evidence="2" id="KW-0472">Membrane</keyword>
<dbReference type="PANTHER" id="PTHR36840">
    <property type="entry name" value="BLL5714 PROTEIN"/>
    <property type="match status" value="1"/>
</dbReference>
<dbReference type="EMBL" id="KZ613920">
    <property type="protein sequence ID" value="PMD49524.1"/>
    <property type="molecule type" value="Genomic_DNA"/>
</dbReference>
<feature type="transmembrane region" description="Helical" evidence="2">
    <location>
        <begin position="262"/>
        <end position="282"/>
    </location>
</feature>
<feature type="transmembrane region" description="Helical" evidence="2">
    <location>
        <begin position="448"/>
        <end position="474"/>
    </location>
</feature>
<evidence type="ECO:0000313" key="3">
    <source>
        <dbReference type="EMBL" id="PMD49524.1"/>
    </source>
</evidence>
<protein>
    <recommendedName>
        <fullName evidence="5">Low temperature requirement protein A</fullName>
    </recommendedName>
</protein>
<keyword evidence="2" id="KW-1133">Transmembrane helix</keyword>
<dbReference type="Pfam" id="PF06772">
    <property type="entry name" value="LtrA"/>
    <property type="match status" value="1"/>
</dbReference>
<feature type="region of interest" description="Disordered" evidence="1">
    <location>
        <begin position="1"/>
        <end position="51"/>
    </location>
</feature>
<dbReference type="Proteomes" id="UP000235371">
    <property type="component" value="Unassembled WGS sequence"/>
</dbReference>
<dbReference type="RefSeq" id="XP_024726428.1">
    <property type="nucleotide sequence ID" value="XM_024871641.1"/>
</dbReference>
<dbReference type="InParanoid" id="A0A2J6SFK3"/>
<keyword evidence="2" id="KW-0812">Transmembrane</keyword>
<organism evidence="3 4">
    <name type="scientific">Hyaloscypha bicolor E</name>
    <dbReference type="NCBI Taxonomy" id="1095630"/>
    <lineage>
        <taxon>Eukaryota</taxon>
        <taxon>Fungi</taxon>
        <taxon>Dikarya</taxon>
        <taxon>Ascomycota</taxon>
        <taxon>Pezizomycotina</taxon>
        <taxon>Leotiomycetes</taxon>
        <taxon>Helotiales</taxon>
        <taxon>Hyaloscyphaceae</taxon>
        <taxon>Hyaloscypha</taxon>
        <taxon>Hyaloscypha bicolor</taxon>
    </lineage>
</organism>
<sequence length="546" mass="61913">MDLHSPTSPIMSESQDSTELQPSKTVVFDEEDFSEQPTSEPDPKSRPWVRRGTTLHTVESRVFHRAYIIRRPRTLQFYHPEISGSTTPLEKQLSREPTSMNREPSNISNESSTDSQKEERSTGDPIKQYERVDLFIDLIWVGIIANLSASFGEQAFGENTGLTIGEATGEFVLLFIPIWRMWDYLREYIGNFYKDDLTDRNFIVWILILSVLYGVNAPFAFSPVDEGNSLKLLIAIYLVARASFLGAQLIQAMFIPFLRRQFLFQLVSTVVTGGLWIAAIYIQYPSKFALLILANALEQPLAMLHASPVGDKLLSGGWKRTVNVDRYVERHEGFFIIILGEGVFRLIEGSPSGMGINSHTGTVLTALLLYYILHWIYFNGDQSKSFVHAVRRTWWKPFLWKFLHIIMFGALLILAASVLFIVKSNKISTAIGEDGTDPEVAIERSTHYAVWSASATLALTVFCMTCVALLNRALDKPHTLVVSSRWIRLAPRVPAIVLIMCLPLMHLTGSAWCGLATIIVYVVFLWESFAGLEKDWRWFEPKDEEE</sequence>
<dbReference type="GeneID" id="36579723"/>
<feature type="transmembrane region" description="Helical" evidence="2">
    <location>
        <begin position="398"/>
        <end position="422"/>
    </location>
</feature>
<dbReference type="InterPro" id="IPR010640">
    <property type="entry name" value="Low_temperature_requirement_A"/>
</dbReference>
<feature type="transmembrane region" description="Helical" evidence="2">
    <location>
        <begin position="202"/>
        <end position="221"/>
    </location>
</feature>
<evidence type="ECO:0000256" key="1">
    <source>
        <dbReference type="SAM" id="MobiDB-lite"/>
    </source>
</evidence>
<proteinExistence type="predicted"/>
<evidence type="ECO:0008006" key="5">
    <source>
        <dbReference type="Google" id="ProtNLM"/>
    </source>
</evidence>
<keyword evidence="4" id="KW-1185">Reference proteome</keyword>
<reference evidence="3 4" key="1">
    <citation type="submission" date="2016-04" db="EMBL/GenBank/DDBJ databases">
        <title>A degradative enzymes factory behind the ericoid mycorrhizal symbiosis.</title>
        <authorList>
            <consortium name="DOE Joint Genome Institute"/>
            <person name="Martino E."/>
            <person name="Morin E."/>
            <person name="Grelet G."/>
            <person name="Kuo A."/>
            <person name="Kohler A."/>
            <person name="Daghino S."/>
            <person name="Barry K."/>
            <person name="Choi C."/>
            <person name="Cichocki N."/>
            <person name="Clum A."/>
            <person name="Copeland A."/>
            <person name="Hainaut M."/>
            <person name="Haridas S."/>
            <person name="Labutti K."/>
            <person name="Lindquist E."/>
            <person name="Lipzen A."/>
            <person name="Khouja H.-R."/>
            <person name="Murat C."/>
            <person name="Ohm R."/>
            <person name="Olson A."/>
            <person name="Spatafora J."/>
            <person name="Veneault-Fourrey C."/>
            <person name="Henrissat B."/>
            <person name="Grigoriev I."/>
            <person name="Martin F."/>
            <person name="Perotto S."/>
        </authorList>
    </citation>
    <scope>NUCLEOTIDE SEQUENCE [LARGE SCALE GENOMIC DNA]</scope>
    <source>
        <strain evidence="3 4">E</strain>
    </source>
</reference>
<dbReference type="PANTHER" id="PTHR36840:SF1">
    <property type="entry name" value="BLL5714 PROTEIN"/>
    <property type="match status" value="1"/>
</dbReference>
<feature type="region of interest" description="Disordered" evidence="1">
    <location>
        <begin position="79"/>
        <end position="123"/>
    </location>
</feature>
<dbReference type="OrthoDB" id="191995at2759"/>
<evidence type="ECO:0000313" key="4">
    <source>
        <dbReference type="Proteomes" id="UP000235371"/>
    </source>
</evidence>
<feature type="compositionally biased region" description="Polar residues" evidence="1">
    <location>
        <begin position="83"/>
        <end position="114"/>
    </location>
</feature>
<feature type="compositionally biased region" description="Polar residues" evidence="1">
    <location>
        <begin position="1"/>
        <end position="24"/>
    </location>
</feature>
<dbReference type="AlphaFoldDB" id="A0A2J6SFK3"/>
<accession>A0A2J6SFK3</accession>
<feature type="transmembrane region" description="Helical" evidence="2">
    <location>
        <begin position="495"/>
        <end position="526"/>
    </location>
</feature>
<name>A0A2J6SFK3_9HELO</name>
<feature type="transmembrane region" description="Helical" evidence="2">
    <location>
        <begin position="359"/>
        <end position="378"/>
    </location>
</feature>
<gene>
    <name evidence="3" type="ORF">K444DRAFT_289804</name>
</gene>
<feature type="transmembrane region" description="Helical" evidence="2">
    <location>
        <begin position="233"/>
        <end position="255"/>
    </location>
</feature>